<dbReference type="PANTHER" id="PTHR22916">
    <property type="entry name" value="GLYCOSYLTRANSFERASE"/>
    <property type="match status" value="1"/>
</dbReference>
<reference evidence="2" key="1">
    <citation type="submission" date="2018-12" db="EMBL/GenBank/DDBJ databases">
        <authorList>
            <person name="Will S."/>
            <person name="Neumann-Schaal M."/>
            <person name="Henke P."/>
        </authorList>
    </citation>
    <scope>NUCLEOTIDE SEQUENCE</scope>
    <source>
        <strain evidence="2">PCC 7102</strain>
    </source>
</reference>
<dbReference type="AlphaFoldDB" id="A0A433VW24"/>
<dbReference type="PANTHER" id="PTHR22916:SF3">
    <property type="entry name" value="UDP-GLCNAC:BETAGAL BETA-1,3-N-ACETYLGLUCOSAMINYLTRANSFERASE-LIKE PROTEIN 1"/>
    <property type="match status" value="1"/>
</dbReference>
<dbReference type="Pfam" id="PF00535">
    <property type="entry name" value="Glycos_transf_2"/>
    <property type="match status" value="1"/>
</dbReference>
<protein>
    <recommendedName>
        <fullName evidence="1">Glycosyltransferase 2-like domain-containing protein</fullName>
    </recommendedName>
</protein>
<organism evidence="2 3">
    <name type="scientific">Dulcicalothrix desertica PCC 7102</name>
    <dbReference type="NCBI Taxonomy" id="232991"/>
    <lineage>
        <taxon>Bacteria</taxon>
        <taxon>Bacillati</taxon>
        <taxon>Cyanobacteriota</taxon>
        <taxon>Cyanophyceae</taxon>
        <taxon>Nostocales</taxon>
        <taxon>Calotrichaceae</taxon>
        <taxon>Dulcicalothrix</taxon>
    </lineage>
</organism>
<proteinExistence type="predicted"/>
<evidence type="ECO:0000313" key="2">
    <source>
        <dbReference type="EMBL" id="RUT10293.1"/>
    </source>
</evidence>
<dbReference type="Gene3D" id="3.90.550.10">
    <property type="entry name" value="Spore Coat Polysaccharide Biosynthesis Protein SpsA, Chain A"/>
    <property type="match status" value="1"/>
</dbReference>
<name>A0A433VW24_9CYAN</name>
<dbReference type="CDD" id="cd00761">
    <property type="entry name" value="Glyco_tranf_GTA_type"/>
    <property type="match status" value="1"/>
</dbReference>
<evidence type="ECO:0000313" key="3">
    <source>
        <dbReference type="Proteomes" id="UP000271624"/>
    </source>
</evidence>
<dbReference type="SUPFAM" id="SSF53448">
    <property type="entry name" value="Nucleotide-diphospho-sugar transferases"/>
    <property type="match status" value="1"/>
</dbReference>
<keyword evidence="3" id="KW-1185">Reference proteome</keyword>
<dbReference type="EMBL" id="RSCL01000001">
    <property type="protein sequence ID" value="RUT10293.1"/>
    <property type="molecule type" value="Genomic_DNA"/>
</dbReference>
<comment type="caution">
    <text evidence="2">The sequence shown here is derived from an EMBL/GenBank/DDBJ whole genome shotgun (WGS) entry which is preliminary data.</text>
</comment>
<accession>A0A433VW24</accession>
<reference evidence="2" key="2">
    <citation type="journal article" date="2019" name="Genome Biol. Evol.">
        <title>Day and night: Metabolic profiles and evolutionary relationships of six axenic non-marine cyanobacteria.</title>
        <authorList>
            <person name="Will S.E."/>
            <person name="Henke P."/>
            <person name="Boedeker C."/>
            <person name="Huang S."/>
            <person name="Brinkmann H."/>
            <person name="Rohde M."/>
            <person name="Jarek M."/>
            <person name="Friedl T."/>
            <person name="Seufert S."/>
            <person name="Schumacher M."/>
            <person name="Overmann J."/>
            <person name="Neumann-Schaal M."/>
            <person name="Petersen J."/>
        </authorList>
    </citation>
    <scope>NUCLEOTIDE SEQUENCE [LARGE SCALE GENOMIC DNA]</scope>
    <source>
        <strain evidence="2">PCC 7102</strain>
    </source>
</reference>
<dbReference type="RefSeq" id="WP_127079001.1">
    <property type="nucleotide sequence ID" value="NZ_RSCL01000001.1"/>
</dbReference>
<dbReference type="OrthoDB" id="9812327at2"/>
<dbReference type="InterPro" id="IPR001173">
    <property type="entry name" value="Glyco_trans_2-like"/>
</dbReference>
<dbReference type="InterPro" id="IPR029044">
    <property type="entry name" value="Nucleotide-diphossugar_trans"/>
</dbReference>
<dbReference type="GO" id="GO:0016758">
    <property type="term" value="F:hexosyltransferase activity"/>
    <property type="evidence" value="ECO:0007669"/>
    <property type="project" value="UniProtKB-ARBA"/>
</dbReference>
<feature type="domain" description="Glycosyltransferase 2-like" evidence="1">
    <location>
        <begin position="6"/>
        <end position="145"/>
    </location>
</feature>
<dbReference type="Proteomes" id="UP000271624">
    <property type="component" value="Unassembled WGS sequence"/>
</dbReference>
<gene>
    <name evidence="2" type="ORF">DSM106972_007880</name>
</gene>
<sequence>MTPLVSIILPCYNRASYLEKCVKSVLAQTYTNIECILVDDGSTDNTREVAERLMATDERVQYFYKENGGVSTARNLGIEKALGEWIQCLDPDDWIHEDKTRFQLSCLEKLENQNVVLYCDYERVFLDSNQNIISREQNIIGSLNREELKQRLLLPDFLAKSPFPVLQQCMLIKKEVLQAASFDSRLKALQDRDFALSLLALGIDYIYTPIVGTFYTKHETNRTNNWEYMKNYYVLLYEIEAGKSDELRHYSQPGIKYFLEQTLIEKDTNNFFKLGKIVNYPVQLFNGKFKVNSRFSLFIAYLLRMVLPQSLLYENLRGSRSQKIINFISTKILRLGKLSPDKSQ</sequence>
<evidence type="ECO:0000259" key="1">
    <source>
        <dbReference type="Pfam" id="PF00535"/>
    </source>
</evidence>